<protein>
    <submittedName>
        <fullName evidence="9">Membrane associated rhomboid family serine protease</fullName>
    </submittedName>
</protein>
<dbReference type="Proteomes" id="UP001223743">
    <property type="component" value="Unassembled WGS sequence"/>
</dbReference>
<name>A0ABU0MCF7_9HYPH</name>
<keyword evidence="6 7" id="KW-0472">Membrane</keyword>
<evidence type="ECO:0000256" key="4">
    <source>
        <dbReference type="ARBA" id="ARBA00022692"/>
    </source>
</evidence>
<feature type="transmembrane region" description="Helical" evidence="7">
    <location>
        <begin position="180"/>
        <end position="200"/>
    </location>
</feature>
<keyword evidence="5 7" id="KW-1133">Transmembrane helix</keyword>
<evidence type="ECO:0000256" key="5">
    <source>
        <dbReference type="ARBA" id="ARBA00022989"/>
    </source>
</evidence>
<evidence type="ECO:0000256" key="2">
    <source>
        <dbReference type="ARBA" id="ARBA00022475"/>
    </source>
</evidence>
<feature type="transmembrane region" description="Helical" evidence="7">
    <location>
        <begin position="63"/>
        <end position="88"/>
    </location>
</feature>
<dbReference type="PANTHER" id="PTHR43066:SF26">
    <property type="entry name" value="RHOMBOID PROTEASE GLPG"/>
    <property type="match status" value="1"/>
</dbReference>
<keyword evidence="4 7" id="KW-0812">Transmembrane</keyword>
<feature type="transmembrane region" description="Helical" evidence="7">
    <location>
        <begin position="6"/>
        <end position="25"/>
    </location>
</feature>
<dbReference type="EMBL" id="JAUSWJ010000001">
    <property type="protein sequence ID" value="MDQ0518650.1"/>
    <property type="molecule type" value="Genomic_DNA"/>
</dbReference>
<dbReference type="Gene3D" id="1.20.1540.10">
    <property type="entry name" value="Rhomboid-like"/>
    <property type="match status" value="1"/>
</dbReference>
<keyword evidence="2" id="KW-1003">Cell membrane</keyword>
<reference evidence="9 10" key="1">
    <citation type="submission" date="2023-07" db="EMBL/GenBank/DDBJ databases">
        <title>Genomic Encyclopedia of Type Strains, Phase IV (KMG-IV): sequencing the most valuable type-strain genomes for metagenomic binning, comparative biology and taxonomic classification.</title>
        <authorList>
            <person name="Goeker M."/>
        </authorList>
    </citation>
    <scope>NUCLEOTIDE SEQUENCE [LARGE SCALE GENOMIC DNA]</scope>
    <source>
        <strain evidence="9 10">B1-1</strain>
    </source>
</reference>
<evidence type="ECO:0000259" key="8">
    <source>
        <dbReference type="Pfam" id="PF01694"/>
    </source>
</evidence>
<dbReference type="RefSeq" id="WP_266284281.1">
    <property type="nucleotide sequence ID" value="NZ_JAPKNF010000004.1"/>
</dbReference>
<dbReference type="InterPro" id="IPR035952">
    <property type="entry name" value="Rhomboid-like_sf"/>
</dbReference>
<evidence type="ECO:0000313" key="10">
    <source>
        <dbReference type="Proteomes" id="UP001223743"/>
    </source>
</evidence>
<accession>A0ABU0MCF7</accession>
<feature type="transmembrane region" description="Helical" evidence="7">
    <location>
        <begin position="32"/>
        <end position="51"/>
    </location>
</feature>
<keyword evidence="9" id="KW-0378">Hydrolase</keyword>
<dbReference type="GO" id="GO:0008233">
    <property type="term" value="F:peptidase activity"/>
    <property type="evidence" value="ECO:0007669"/>
    <property type="project" value="UniProtKB-KW"/>
</dbReference>
<dbReference type="Pfam" id="PF01694">
    <property type="entry name" value="Rhomboid"/>
    <property type="match status" value="1"/>
</dbReference>
<evidence type="ECO:0000256" key="3">
    <source>
        <dbReference type="ARBA" id="ARBA00022519"/>
    </source>
</evidence>
<dbReference type="SUPFAM" id="SSF144091">
    <property type="entry name" value="Rhomboid-like"/>
    <property type="match status" value="1"/>
</dbReference>
<organism evidence="9 10">
    <name type="scientific">Kaistia geumhonensis</name>
    <dbReference type="NCBI Taxonomy" id="410839"/>
    <lineage>
        <taxon>Bacteria</taxon>
        <taxon>Pseudomonadati</taxon>
        <taxon>Pseudomonadota</taxon>
        <taxon>Alphaproteobacteria</taxon>
        <taxon>Hyphomicrobiales</taxon>
        <taxon>Kaistiaceae</taxon>
        <taxon>Kaistia</taxon>
    </lineage>
</organism>
<keyword evidence="10" id="KW-1185">Reference proteome</keyword>
<evidence type="ECO:0000256" key="7">
    <source>
        <dbReference type="SAM" id="Phobius"/>
    </source>
</evidence>
<comment type="caution">
    <text evidence="9">The sequence shown here is derived from an EMBL/GenBank/DDBJ whole genome shotgun (WGS) entry which is preliminary data.</text>
</comment>
<proteinExistence type="predicted"/>
<evidence type="ECO:0000313" key="9">
    <source>
        <dbReference type="EMBL" id="MDQ0518650.1"/>
    </source>
</evidence>
<feature type="transmembrane region" description="Helical" evidence="7">
    <location>
        <begin position="212"/>
        <end position="231"/>
    </location>
</feature>
<evidence type="ECO:0000256" key="1">
    <source>
        <dbReference type="ARBA" id="ARBA00004141"/>
    </source>
</evidence>
<feature type="domain" description="Peptidase S54 rhomboid" evidence="8">
    <location>
        <begin position="61"/>
        <end position="224"/>
    </location>
</feature>
<comment type="subcellular location">
    <subcellularLocation>
        <location evidence="1">Membrane</location>
        <topology evidence="1">Multi-pass membrane protein</topology>
    </subcellularLocation>
</comment>
<evidence type="ECO:0000256" key="6">
    <source>
        <dbReference type="ARBA" id="ARBA00023136"/>
    </source>
</evidence>
<gene>
    <name evidence="9" type="ORF">QO015_004263</name>
</gene>
<dbReference type="InterPro" id="IPR022764">
    <property type="entry name" value="Peptidase_S54_rhomboid_dom"/>
</dbReference>
<keyword evidence="3" id="KW-0997">Cell inner membrane</keyword>
<dbReference type="PANTHER" id="PTHR43066">
    <property type="entry name" value="RHOMBOID-RELATED PROTEIN"/>
    <property type="match status" value="1"/>
</dbReference>
<dbReference type="GO" id="GO:0006508">
    <property type="term" value="P:proteolysis"/>
    <property type="evidence" value="ECO:0007669"/>
    <property type="project" value="UniProtKB-KW"/>
</dbReference>
<keyword evidence="9" id="KW-0645">Protease</keyword>
<sequence>MFNLPPVIVGSVVLLLAIHAIRVYLLSDDWNGWVIAAFSFVPLRITMPGGVDFDWPGGIAGDVWTFFTYAFLHADWMHVSVNVLWLTAFGAPLARRFGTLRFAGFSLLGAAAGASAHLMLAPGDISPLVGASAAISAQMAAAARFQFSPGARLGGGGAFNPEADHRPALTIPEMIRNGRVMSFLLVWFAFNFVFGLFFTPPGVQSSQIAWDAHLGGFVIGLLFFPIFDPVARRSA</sequence>